<feature type="non-terminal residue" evidence="11">
    <location>
        <position position="912"/>
    </location>
</feature>
<dbReference type="Pfam" id="PF18337">
    <property type="entry name" value="Tudor_RapA"/>
    <property type="match status" value="1"/>
</dbReference>
<dbReference type="GO" id="GO:0005524">
    <property type="term" value="F:ATP binding"/>
    <property type="evidence" value="ECO:0007669"/>
    <property type="project" value="UniProtKB-KW"/>
</dbReference>
<dbReference type="Gene3D" id="2.30.30.930">
    <property type="match status" value="1"/>
</dbReference>
<evidence type="ECO:0000256" key="8">
    <source>
        <dbReference type="ARBA" id="ARBA00023163"/>
    </source>
</evidence>
<dbReference type="InterPro" id="IPR038718">
    <property type="entry name" value="SNF2-like_sf"/>
</dbReference>
<dbReference type="NCBIfam" id="NF003426">
    <property type="entry name" value="PRK04914.1"/>
    <property type="match status" value="1"/>
</dbReference>
<comment type="caution">
    <text evidence="11">The sequence shown here is derived from an EMBL/GenBank/DDBJ whole genome shotgun (WGS) entry which is preliminary data.</text>
</comment>
<keyword evidence="5" id="KW-0805">Transcription regulation</keyword>
<keyword evidence="4" id="KW-0067">ATP-binding</keyword>
<evidence type="ECO:0000256" key="5">
    <source>
        <dbReference type="ARBA" id="ARBA00023015"/>
    </source>
</evidence>
<dbReference type="Proteomes" id="UP000886100">
    <property type="component" value="Unassembled WGS sequence"/>
</dbReference>
<dbReference type="PROSITE" id="PS51192">
    <property type="entry name" value="HELICASE_ATP_BIND_1"/>
    <property type="match status" value="1"/>
</dbReference>
<dbReference type="InterPro" id="IPR001650">
    <property type="entry name" value="Helicase_C-like"/>
</dbReference>
<keyword evidence="7" id="KW-0010">Activator</keyword>
<evidence type="ECO:0000259" key="9">
    <source>
        <dbReference type="PROSITE" id="PS51192"/>
    </source>
</evidence>
<evidence type="ECO:0000259" key="10">
    <source>
        <dbReference type="PROSITE" id="PS51194"/>
    </source>
</evidence>
<dbReference type="InterPro" id="IPR022737">
    <property type="entry name" value="RapA_C"/>
</dbReference>
<dbReference type="InterPro" id="IPR030492">
    <property type="entry name" value="RHD_CS"/>
</dbReference>
<evidence type="ECO:0000256" key="7">
    <source>
        <dbReference type="ARBA" id="ARBA00023159"/>
    </source>
</evidence>
<dbReference type="Pfam" id="PF18339">
    <property type="entry name" value="Tudor_1_RapA"/>
    <property type="match status" value="1"/>
</dbReference>
<dbReference type="InterPro" id="IPR057342">
    <property type="entry name" value="DEXDc_RapA"/>
</dbReference>
<dbReference type="InterPro" id="IPR000330">
    <property type="entry name" value="SNF2_N"/>
</dbReference>
<dbReference type="Pfam" id="PF12137">
    <property type="entry name" value="RapA_C"/>
    <property type="match status" value="1"/>
</dbReference>
<evidence type="ECO:0000256" key="3">
    <source>
        <dbReference type="ARBA" id="ARBA00022806"/>
    </source>
</evidence>
<sequence length="912" mass="103260">METDYVPGQRWLSDSDPDLGVGTLVEIAPRRLKLAFPAVGESRIYALPDAPLTRLRLEPGDRFRDLEGNEYQVTGLEERGGLFRYRCEGADGEPVFIDEGRIDPNLQLNRPREKLLAGRLDDDTWFDLRRRTWQQETRLLKSEVYGLVGPRIQLIPHQLYIAHQVSRRQEPRALLADEVGLGKTIEAGLILHRLLLAGRIQRVLLVVPEHLLHQWLVEMLRRFNLHFSIFDRERFNQAEGDNPFLGEQRVLCGLGFLLLEPRIARAVLDGEWDMLVVDEAHHLHWTPEESSLEYDLVEALADQTPGCLLLSATPEQLGRAGHFARLRLLDPRRYADYESFLEEERRYAQIADLAAKLMDGKRLDEGEQILLEALLDGEEGLTVEQQVRRLVDLHGTGRVLFRNTRETVKGFPQRRLHPEFLPWPGAYAAIGEPRRALTPEAEVPDWTGLDPRAPWLVELLERLAPAKVLLICARADTVLELQKWLRERHAIHAAVFHEGMEIVERDRAAAFFADEREGSRILLCSEIGSEGRNFQFVQHLVLFDLPREPDLLEQRIGRLDRIGQGPEIHLHIPCFEHGPQRVLFRWYHEGLDAFARPSAVAVPLHERFSARLEAALADPAQADALIPEVAQAREQLEAELAAGRDRLLELQSCDPQVAAELVESVRLQEQATALNDYMLDYWDAFGVEHEPGQGHALVLHPGDHMLQERFPGLPGDGATVTFRRDDALVHEDRRFLTWEHPMVRGAMELLTGSALGSAAFTVLDIGPLPSGTLLLELLFVLACSAPAELEARRFLPPTAVRLVLDRGGNDHADRLPPERLRGVSLHRDRATAAAVVKSQAELVRRLMQRGEALAREQAEALKEKALSAMRAGLDAEIRRILQLGAEEDDETLLGLTTRRVLLEDYLQQALLR</sequence>
<feature type="domain" description="Helicase C-terminal" evidence="10">
    <location>
        <begin position="455"/>
        <end position="608"/>
    </location>
</feature>
<reference evidence="11" key="1">
    <citation type="journal article" date="2020" name="mSystems">
        <title>Genome- and Community-Level Interaction Insights into Carbon Utilization and Element Cycling Functions of Hydrothermarchaeota in Hydrothermal Sediment.</title>
        <authorList>
            <person name="Zhou Z."/>
            <person name="Liu Y."/>
            <person name="Xu W."/>
            <person name="Pan J."/>
            <person name="Luo Z.H."/>
            <person name="Li M."/>
        </authorList>
    </citation>
    <scope>NUCLEOTIDE SEQUENCE [LARGE SCALE GENOMIC DNA]</scope>
    <source>
        <strain evidence="11">HyVt-535</strain>
    </source>
</reference>
<dbReference type="GO" id="GO:0006355">
    <property type="term" value="P:regulation of DNA-templated transcription"/>
    <property type="evidence" value="ECO:0007669"/>
    <property type="project" value="InterPro"/>
</dbReference>
<name>A0A7C5MXW0_9GAMM</name>
<keyword evidence="8" id="KW-0804">Transcription</keyword>
<dbReference type="Pfam" id="PF00176">
    <property type="entry name" value="SNF2-rel_dom"/>
    <property type="match status" value="1"/>
</dbReference>
<dbReference type="GO" id="GO:0003677">
    <property type="term" value="F:DNA binding"/>
    <property type="evidence" value="ECO:0007669"/>
    <property type="project" value="UniProtKB-KW"/>
</dbReference>
<dbReference type="InterPro" id="IPR014001">
    <property type="entry name" value="Helicase_ATP-bd"/>
</dbReference>
<dbReference type="PANTHER" id="PTHR45766">
    <property type="entry name" value="DNA ANNEALING HELICASE AND ENDONUCLEASE ZRANB3 FAMILY MEMBER"/>
    <property type="match status" value="1"/>
</dbReference>
<dbReference type="Gene3D" id="2.30.30.140">
    <property type="match status" value="1"/>
</dbReference>
<evidence type="ECO:0000256" key="2">
    <source>
        <dbReference type="ARBA" id="ARBA00022801"/>
    </source>
</evidence>
<dbReference type="InterPro" id="IPR027417">
    <property type="entry name" value="P-loop_NTPase"/>
</dbReference>
<keyword evidence="6" id="KW-0238">DNA-binding</keyword>
<dbReference type="GO" id="GO:0016817">
    <property type="term" value="F:hydrolase activity, acting on acid anhydrides"/>
    <property type="evidence" value="ECO:0007669"/>
    <property type="project" value="InterPro"/>
</dbReference>
<proteinExistence type="inferred from homology"/>
<dbReference type="InterPro" id="IPR040766">
    <property type="entry name" value="Tudor_2_RapA"/>
</dbReference>
<dbReference type="Gene3D" id="3.30.360.80">
    <property type="match status" value="1"/>
</dbReference>
<accession>A0A7C5MXW0</accession>
<dbReference type="CDD" id="cd18011">
    <property type="entry name" value="DEXDc_RapA"/>
    <property type="match status" value="1"/>
</dbReference>
<dbReference type="SMART" id="SM00490">
    <property type="entry name" value="HELICc"/>
    <property type="match status" value="1"/>
</dbReference>
<dbReference type="InterPro" id="IPR040765">
    <property type="entry name" value="Tudor_1_RapA"/>
</dbReference>
<dbReference type="Gene3D" id="6.10.140.1500">
    <property type="match status" value="1"/>
</dbReference>
<dbReference type="Gene3D" id="3.40.50.10810">
    <property type="entry name" value="Tandem AAA-ATPase domain"/>
    <property type="match status" value="1"/>
</dbReference>
<feature type="domain" description="Helicase ATP-binding" evidence="9">
    <location>
        <begin position="164"/>
        <end position="332"/>
    </location>
</feature>
<organism evidence="11">
    <name type="scientific">Thiolapillus brandeum</name>
    <dbReference type="NCBI Taxonomy" id="1076588"/>
    <lineage>
        <taxon>Bacteria</taxon>
        <taxon>Pseudomonadati</taxon>
        <taxon>Pseudomonadota</taxon>
        <taxon>Gammaproteobacteria</taxon>
        <taxon>Chromatiales</taxon>
        <taxon>Sedimenticolaceae</taxon>
        <taxon>Thiolapillus</taxon>
    </lineage>
</organism>
<dbReference type="Pfam" id="PF00271">
    <property type="entry name" value="Helicase_C"/>
    <property type="match status" value="1"/>
</dbReference>
<dbReference type="GO" id="GO:0004386">
    <property type="term" value="F:helicase activity"/>
    <property type="evidence" value="ECO:0007669"/>
    <property type="project" value="UniProtKB-KW"/>
</dbReference>
<keyword evidence="1" id="KW-0547">Nucleotide-binding</keyword>
<dbReference type="EMBL" id="DROM01000194">
    <property type="protein sequence ID" value="HHH13219.1"/>
    <property type="molecule type" value="Genomic_DNA"/>
</dbReference>
<evidence type="ECO:0000256" key="6">
    <source>
        <dbReference type="ARBA" id="ARBA00023125"/>
    </source>
</evidence>
<evidence type="ECO:0000256" key="4">
    <source>
        <dbReference type="ARBA" id="ARBA00022840"/>
    </source>
</evidence>
<protein>
    <submittedName>
        <fullName evidence="11">RNA polymerase-associated protein RapA</fullName>
    </submittedName>
</protein>
<dbReference type="AlphaFoldDB" id="A0A7C5MXW0"/>
<evidence type="ECO:0000256" key="1">
    <source>
        <dbReference type="ARBA" id="ARBA00022741"/>
    </source>
</evidence>
<keyword evidence="2" id="KW-0378">Hydrolase</keyword>
<dbReference type="SUPFAM" id="SSF52540">
    <property type="entry name" value="P-loop containing nucleoside triphosphate hydrolases"/>
    <property type="match status" value="2"/>
</dbReference>
<evidence type="ECO:0000313" key="11">
    <source>
        <dbReference type="EMBL" id="HHH13219.1"/>
    </source>
</evidence>
<dbReference type="CDD" id="cd18793">
    <property type="entry name" value="SF2_C_SNF"/>
    <property type="match status" value="1"/>
</dbReference>
<dbReference type="PANTHER" id="PTHR45766:SF6">
    <property type="entry name" value="SWI_SNF-RELATED MATRIX-ASSOCIATED ACTIN-DEPENDENT REGULATOR OF CHROMATIN SUBFAMILY A-LIKE PROTEIN 1"/>
    <property type="match status" value="1"/>
</dbReference>
<dbReference type="SMART" id="SM00487">
    <property type="entry name" value="DEXDc"/>
    <property type="match status" value="1"/>
</dbReference>
<dbReference type="HAMAP" id="MF_01821">
    <property type="entry name" value="Helicase_RapA"/>
    <property type="match status" value="1"/>
</dbReference>
<gene>
    <name evidence="11" type="primary">rapA</name>
    <name evidence="11" type="ORF">ENJ98_03195</name>
</gene>
<dbReference type="Gene3D" id="3.40.50.300">
    <property type="entry name" value="P-loop containing nucleotide triphosphate hydrolases"/>
    <property type="match status" value="1"/>
</dbReference>
<dbReference type="PROSITE" id="PS01204">
    <property type="entry name" value="REL_1"/>
    <property type="match status" value="1"/>
</dbReference>
<keyword evidence="3" id="KW-0347">Helicase</keyword>
<dbReference type="InterPro" id="IPR049730">
    <property type="entry name" value="SNF2/RAD54-like_C"/>
</dbReference>
<dbReference type="PROSITE" id="PS51194">
    <property type="entry name" value="HELICASE_CTER"/>
    <property type="match status" value="1"/>
</dbReference>
<dbReference type="InterPro" id="IPR023949">
    <property type="entry name" value="Helicase_RapA"/>
</dbReference>